<dbReference type="EMBL" id="KV419402">
    <property type="protein sequence ID" value="KZS95204.1"/>
    <property type="molecule type" value="Genomic_DNA"/>
</dbReference>
<feature type="compositionally biased region" description="Polar residues" evidence="1">
    <location>
        <begin position="1"/>
        <end position="10"/>
    </location>
</feature>
<feature type="region of interest" description="Disordered" evidence="1">
    <location>
        <begin position="1"/>
        <end position="51"/>
    </location>
</feature>
<gene>
    <name evidence="2" type="ORF">SISNIDRAFT_359692</name>
</gene>
<keyword evidence="3" id="KW-1185">Reference proteome</keyword>
<dbReference type="AlphaFoldDB" id="A0A164WNC9"/>
<proteinExistence type="predicted"/>
<name>A0A164WNC9_9AGAM</name>
<evidence type="ECO:0000256" key="1">
    <source>
        <dbReference type="SAM" id="MobiDB-lite"/>
    </source>
</evidence>
<reference evidence="2 3" key="1">
    <citation type="journal article" date="2016" name="Mol. Biol. Evol.">
        <title>Comparative Genomics of Early-Diverging Mushroom-Forming Fungi Provides Insights into the Origins of Lignocellulose Decay Capabilities.</title>
        <authorList>
            <person name="Nagy L.G."/>
            <person name="Riley R."/>
            <person name="Tritt A."/>
            <person name="Adam C."/>
            <person name="Daum C."/>
            <person name="Floudas D."/>
            <person name="Sun H."/>
            <person name="Yadav J.S."/>
            <person name="Pangilinan J."/>
            <person name="Larsson K.H."/>
            <person name="Matsuura K."/>
            <person name="Barry K."/>
            <person name="Labutti K."/>
            <person name="Kuo R."/>
            <person name="Ohm R.A."/>
            <person name="Bhattacharya S.S."/>
            <person name="Shirouzu T."/>
            <person name="Yoshinaga Y."/>
            <person name="Martin F.M."/>
            <person name="Grigoriev I.V."/>
            <person name="Hibbett D.S."/>
        </authorList>
    </citation>
    <scope>NUCLEOTIDE SEQUENCE [LARGE SCALE GENOMIC DNA]</scope>
    <source>
        <strain evidence="2 3">HHB9708</strain>
    </source>
</reference>
<sequence>MGGEVVTTSQHLRREGGVPVGSPPRPGAKPRRPGDGTTTHPHASEARPVTL</sequence>
<protein>
    <submittedName>
        <fullName evidence="2">Uncharacterized protein</fullName>
    </submittedName>
</protein>
<dbReference type="Proteomes" id="UP000076722">
    <property type="component" value="Unassembled WGS sequence"/>
</dbReference>
<organism evidence="2 3">
    <name type="scientific">Sistotremastrum niveocremeum HHB9708</name>
    <dbReference type="NCBI Taxonomy" id="1314777"/>
    <lineage>
        <taxon>Eukaryota</taxon>
        <taxon>Fungi</taxon>
        <taxon>Dikarya</taxon>
        <taxon>Basidiomycota</taxon>
        <taxon>Agaricomycotina</taxon>
        <taxon>Agaricomycetes</taxon>
        <taxon>Sistotremastrales</taxon>
        <taxon>Sistotremastraceae</taxon>
        <taxon>Sertulicium</taxon>
        <taxon>Sertulicium niveocremeum</taxon>
    </lineage>
</organism>
<evidence type="ECO:0000313" key="2">
    <source>
        <dbReference type="EMBL" id="KZS95204.1"/>
    </source>
</evidence>
<accession>A0A164WNC9</accession>
<evidence type="ECO:0000313" key="3">
    <source>
        <dbReference type="Proteomes" id="UP000076722"/>
    </source>
</evidence>